<keyword evidence="2" id="KW-1185">Reference proteome</keyword>
<dbReference type="Proteomes" id="UP000288216">
    <property type="component" value="Unassembled WGS sequence"/>
</dbReference>
<evidence type="ECO:0000313" key="2">
    <source>
        <dbReference type="Proteomes" id="UP000288216"/>
    </source>
</evidence>
<evidence type="ECO:0000313" key="1">
    <source>
        <dbReference type="EMBL" id="GCB81306.1"/>
    </source>
</evidence>
<dbReference type="AlphaFoldDB" id="A0A401Q7G4"/>
<comment type="caution">
    <text evidence="1">The sequence shown here is derived from an EMBL/GenBank/DDBJ whole genome shotgun (WGS) entry which is preliminary data.</text>
</comment>
<organism evidence="1 2">
    <name type="scientific">Scyliorhinus torazame</name>
    <name type="common">Cloudy catshark</name>
    <name type="synonym">Catulus torazame</name>
    <dbReference type="NCBI Taxonomy" id="75743"/>
    <lineage>
        <taxon>Eukaryota</taxon>
        <taxon>Metazoa</taxon>
        <taxon>Chordata</taxon>
        <taxon>Craniata</taxon>
        <taxon>Vertebrata</taxon>
        <taxon>Chondrichthyes</taxon>
        <taxon>Elasmobranchii</taxon>
        <taxon>Galeomorphii</taxon>
        <taxon>Galeoidea</taxon>
        <taxon>Carcharhiniformes</taxon>
        <taxon>Scyliorhinidae</taxon>
        <taxon>Scyliorhinus</taxon>
    </lineage>
</organism>
<dbReference type="OrthoDB" id="10479907at2759"/>
<dbReference type="EMBL" id="BFAA01027932">
    <property type="protein sequence ID" value="GCB81306.1"/>
    <property type="molecule type" value="Genomic_DNA"/>
</dbReference>
<reference evidence="1 2" key="1">
    <citation type="journal article" date="2018" name="Nat. Ecol. Evol.">
        <title>Shark genomes provide insights into elasmobranch evolution and the origin of vertebrates.</title>
        <authorList>
            <person name="Hara Y"/>
            <person name="Yamaguchi K"/>
            <person name="Onimaru K"/>
            <person name="Kadota M"/>
            <person name="Koyanagi M"/>
            <person name="Keeley SD"/>
            <person name="Tatsumi K"/>
            <person name="Tanaka K"/>
            <person name="Motone F"/>
            <person name="Kageyama Y"/>
            <person name="Nozu R"/>
            <person name="Adachi N"/>
            <person name="Nishimura O"/>
            <person name="Nakagawa R"/>
            <person name="Tanegashima C"/>
            <person name="Kiyatake I"/>
            <person name="Matsumoto R"/>
            <person name="Murakumo K"/>
            <person name="Nishida K"/>
            <person name="Terakita A"/>
            <person name="Kuratani S"/>
            <person name="Sato K"/>
            <person name="Hyodo S Kuraku.S."/>
        </authorList>
    </citation>
    <scope>NUCLEOTIDE SEQUENCE [LARGE SCALE GENOMIC DNA]</scope>
</reference>
<name>A0A401Q7G4_SCYTO</name>
<proteinExistence type="predicted"/>
<sequence length="70" mass="8069">MARKSEVLASSIGHLLDMKLVKLQNIWDDVGIQEDKRLERMASAKKCIEVFLKKRSMEILFGASGQRSWF</sequence>
<protein>
    <submittedName>
        <fullName evidence="1">Uncharacterized protein</fullName>
    </submittedName>
</protein>
<accession>A0A401Q7G4</accession>
<gene>
    <name evidence="1" type="ORF">scyTo_0023277</name>
</gene>